<evidence type="ECO:0000313" key="1">
    <source>
        <dbReference type="EnsemblPlants" id="ONIVA06G15480.1"/>
    </source>
</evidence>
<sequence length="160" mass="16664">MAAMLSGGTKEIRRRSGTRVMVAMCSGRRRNRRGGGEVVFDVKLKNRRCGRWSRSAADAEEIVAGSVVFGFGDWSEERGSVTGAAAAGSGAALAVAADEGGGGDGEGRGFDLAGQEDGGSRAHDFCERGVGDMRASYGGDKGNAGRSKTLDWMILGRWIG</sequence>
<evidence type="ECO:0000313" key="2">
    <source>
        <dbReference type="Proteomes" id="UP000006591"/>
    </source>
</evidence>
<reference evidence="1" key="2">
    <citation type="submission" date="2018-04" db="EMBL/GenBank/DDBJ databases">
        <title>OnivRS2 (Oryza nivara Reference Sequence Version 2).</title>
        <authorList>
            <person name="Zhang J."/>
            <person name="Kudrna D."/>
            <person name="Lee S."/>
            <person name="Talag J."/>
            <person name="Rajasekar S."/>
            <person name="Welchert J."/>
            <person name="Hsing Y.-I."/>
            <person name="Wing R.A."/>
        </authorList>
    </citation>
    <scope>NUCLEOTIDE SEQUENCE [LARGE SCALE GENOMIC DNA]</scope>
    <source>
        <strain evidence="1">SL10</strain>
    </source>
</reference>
<organism evidence="1">
    <name type="scientific">Oryza nivara</name>
    <name type="common">Indian wild rice</name>
    <name type="synonym">Oryza sativa f. spontanea</name>
    <dbReference type="NCBI Taxonomy" id="4536"/>
    <lineage>
        <taxon>Eukaryota</taxon>
        <taxon>Viridiplantae</taxon>
        <taxon>Streptophyta</taxon>
        <taxon>Embryophyta</taxon>
        <taxon>Tracheophyta</taxon>
        <taxon>Spermatophyta</taxon>
        <taxon>Magnoliopsida</taxon>
        <taxon>Liliopsida</taxon>
        <taxon>Poales</taxon>
        <taxon>Poaceae</taxon>
        <taxon>BOP clade</taxon>
        <taxon>Oryzoideae</taxon>
        <taxon>Oryzeae</taxon>
        <taxon>Oryzinae</taxon>
        <taxon>Oryza</taxon>
    </lineage>
</organism>
<name>A0A0E0HQ40_ORYNI</name>
<reference evidence="1" key="1">
    <citation type="submission" date="2015-04" db="UniProtKB">
        <authorList>
            <consortium name="EnsemblPlants"/>
        </authorList>
    </citation>
    <scope>IDENTIFICATION</scope>
    <source>
        <strain evidence="1">SL10</strain>
    </source>
</reference>
<dbReference type="AlphaFoldDB" id="A0A0E0HQ40"/>
<protein>
    <recommendedName>
        <fullName evidence="3">DUF834 domain-containing protein</fullName>
    </recommendedName>
</protein>
<evidence type="ECO:0008006" key="3">
    <source>
        <dbReference type="Google" id="ProtNLM"/>
    </source>
</evidence>
<dbReference type="Gramene" id="ONIVA06G15480.1">
    <property type="protein sequence ID" value="ONIVA06G15480.1"/>
    <property type="gene ID" value="ONIVA06G15480"/>
</dbReference>
<proteinExistence type="predicted"/>
<keyword evidence="2" id="KW-1185">Reference proteome</keyword>
<dbReference type="HOGENOM" id="CLU_1654985_0_0_1"/>
<dbReference type="Proteomes" id="UP000006591">
    <property type="component" value="Chromosome 6"/>
</dbReference>
<dbReference type="EnsemblPlants" id="ONIVA06G15480.1">
    <property type="protein sequence ID" value="ONIVA06G15480.1"/>
    <property type="gene ID" value="ONIVA06G15480"/>
</dbReference>
<accession>A0A0E0HQ40</accession>